<sequence>VGGGQLGRRLAMAAAQIGVKTHIFCPDAHGPAADVCAAMTNAPYTDEAALSRFAEAVDVVTYEFENVPAGTVSFLTKRGAVVRPGARALEKAQDRLHEKDFLNQIGATTAAYCGVDDLPSLEAGLVQVGRPAILKTRRLGYDGKGQTTLTDEDHDLPGAYDKAIAFAWDEVGAAPSILEGFVPFQCEISIIGARGADGDIRLYDPIENVHRGGILKTSTVPAAITEATAQKAAAIAASILSALDYVGVIGVEFFVLSNGELIVNEFAPRVHNSGHWTSDACAVSQFEQHIRAVAGWPLGDPARHSDAVMENLIGKEASAWQSLAAKPGACLHLYGKHEARPGRKMGHVTRLS</sequence>
<dbReference type="EMBL" id="UOEH01000073">
    <property type="protein sequence ID" value="VAV91839.1"/>
    <property type="molecule type" value="Genomic_DNA"/>
</dbReference>
<dbReference type="SUPFAM" id="SSF51246">
    <property type="entry name" value="Rudiment single hybrid motif"/>
    <property type="match status" value="1"/>
</dbReference>
<dbReference type="Gene3D" id="3.30.470.20">
    <property type="entry name" value="ATP-grasp fold, B domain"/>
    <property type="match status" value="1"/>
</dbReference>
<reference evidence="7" key="1">
    <citation type="submission" date="2018-06" db="EMBL/GenBank/DDBJ databases">
        <authorList>
            <person name="Zhirakovskaya E."/>
        </authorList>
    </citation>
    <scope>NUCLEOTIDE SEQUENCE</scope>
</reference>
<feature type="non-terminal residue" evidence="7">
    <location>
        <position position="1"/>
    </location>
</feature>
<name>A0A3B0RIK0_9ZZZZ</name>
<dbReference type="GO" id="GO:0006189">
    <property type="term" value="P:'de novo' IMP biosynthetic process"/>
    <property type="evidence" value="ECO:0007669"/>
    <property type="project" value="InterPro"/>
</dbReference>
<dbReference type="InterPro" id="IPR011054">
    <property type="entry name" value="Rudment_hybrid_motif"/>
</dbReference>
<dbReference type="GO" id="GO:0005524">
    <property type="term" value="F:ATP binding"/>
    <property type="evidence" value="ECO:0007669"/>
    <property type="project" value="UniProtKB-KW"/>
</dbReference>
<dbReference type="Gene3D" id="3.40.50.20">
    <property type="match status" value="1"/>
</dbReference>
<dbReference type="InterPro" id="IPR003135">
    <property type="entry name" value="ATP-grasp_carboxylate-amine"/>
</dbReference>
<dbReference type="InterPro" id="IPR005875">
    <property type="entry name" value="PurK"/>
</dbReference>
<dbReference type="GO" id="GO:0004638">
    <property type="term" value="F:phosphoribosylaminoimidazole carboxylase activity"/>
    <property type="evidence" value="ECO:0007669"/>
    <property type="project" value="InterPro"/>
</dbReference>
<comment type="pathway">
    <text evidence="5">Purine metabolism.</text>
</comment>
<keyword evidence="1 7" id="KW-0436">Ligase</keyword>
<gene>
    <name evidence="7" type="ORF">MNBD_ALPHA05-1292</name>
</gene>
<dbReference type="EC" id="6.3.4.18" evidence="7"/>
<evidence type="ECO:0000256" key="2">
    <source>
        <dbReference type="ARBA" id="ARBA00022741"/>
    </source>
</evidence>
<dbReference type="PROSITE" id="PS50975">
    <property type="entry name" value="ATP_GRASP"/>
    <property type="match status" value="1"/>
</dbReference>
<dbReference type="NCBIfam" id="TIGR01161">
    <property type="entry name" value="purK"/>
    <property type="match status" value="1"/>
</dbReference>
<dbReference type="GO" id="GO:0046872">
    <property type="term" value="F:metal ion binding"/>
    <property type="evidence" value="ECO:0007669"/>
    <property type="project" value="InterPro"/>
</dbReference>
<evidence type="ECO:0000256" key="1">
    <source>
        <dbReference type="ARBA" id="ARBA00022598"/>
    </source>
</evidence>
<dbReference type="Pfam" id="PF22660">
    <property type="entry name" value="RS_preATP-grasp-like"/>
    <property type="match status" value="1"/>
</dbReference>
<protein>
    <submittedName>
        <fullName evidence="7">N5-carboxyaminoimidazole ribonucleotide synthase</fullName>
        <ecNumber evidence="7">6.3.4.18</ecNumber>
    </submittedName>
</protein>
<dbReference type="HAMAP" id="MF_01928">
    <property type="entry name" value="PurK"/>
    <property type="match status" value="1"/>
</dbReference>
<dbReference type="SUPFAM" id="SSF52440">
    <property type="entry name" value="PreATP-grasp domain"/>
    <property type="match status" value="1"/>
</dbReference>
<accession>A0A3B0RIK0</accession>
<keyword evidence="3" id="KW-0658">Purine biosynthesis</keyword>
<dbReference type="SUPFAM" id="SSF56059">
    <property type="entry name" value="Glutathione synthetase ATP-binding domain-like"/>
    <property type="match status" value="1"/>
</dbReference>
<dbReference type="Pfam" id="PF02222">
    <property type="entry name" value="ATP-grasp"/>
    <property type="match status" value="1"/>
</dbReference>
<evidence type="ECO:0000256" key="3">
    <source>
        <dbReference type="ARBA" id="ARBA00022755"/>
    </source>
</evidence>
<dbReference type="InterPro" id="IPR016185">
    <property type="entry name" value="PreATP-grasp_dom_sf"/>
</dbReference>
<dbReference type="NCBIfam" id="NF004676">
    <property type="entry name" value="PRK06019.1-2"/>
    <property type="match status" value="1"/>
</dbReference>
<evidence type="ECO:0000259" key="6">
    <source>
        <dbReference type="PROSITE" id="PS50975"/>
    </source>
</evidence>
<dbReference type="PANTHER" id="PTHR11609">
    <property type="entry name" value="PURINE BIOSYNTHESIS PROTEIN 6/7, PUR6/7"/>
    <property type="match status" value="1"/>
</dbReference>
<feature type="domain" description="ATP-grasp" evidence="6">
    <location>
        <begin position="99"/>
        <end position="294"/>
    </location>
</feature>
<proteinExistence type="inferred from homology"/>
<dbReference type="PANTHER" id="PTHR11609:SF5">
    <property type="entry name" value="PHOSPHORIBOSYLAMINOIMIDAZOLE CARBOXYLASE"/>
    <property type="match status" value="1"/>
</dbReference>
<evidence type="ECO:0000256" key="5">
    <source>
        <dbReference type="ARBA" id="ARBA00025704"/>
    </source>
</evidence>
<dbReference type="InterPro" id="IPR054350">
    <property type="entry name" value="PurT/PurK_preATP-grasp"/>
</dbReference>
<keyword evidence="2" id="KW-0547">Nucleotide-binding</keyword>
<dbReference type="GO" id="GO:0034028">
    <property type="term" value="F:5-(carboxyamino)imidazole ribonucleotide synthase activity"/>
    <property type="evidence" value="ECO:0007669"/>
    <property type="project" value="UniProtKB-EC"/>
</dbReference>
<dbReference type="InterPro" id="IPR013815">
    <property type="entry name" value="ATP_grasp_subdomain_1"/>
</dbReference>
<organism evidence="7">
    <name type="scientific">hydrothermal vent metagenome</name>
    <dbReference type="NCBI Taxonomy" id="652676"/>
    <lineage>
        <taxon>unclassified sequences</taxon>
        <taxon>metagenomes</taxon>
        <taxon>ecological metagenomes</taxon>
    </lineage>
</organism>
<dbReference type="AlphaFoldDB" id="A0A3B0RIK0"/>
<dbReference type="Pfam" id="PF17769">
    <property type="entry name" value="PurK_C"/>
    <property type="match status" value="1"/>
</dbReference>
<dbReference type="InterPro" id="IPR011761">
    <property type="entry name" value="ATP-grasp"/>
</dbReference>
<dbReference type="NCBIfam" id="NF004679">
    <property type="entry name" value="PRK06019.1-5"/>
    <property type="match status" value="1"/>
</dbReference>
<dbReference type="FunFam" id="3.30.470.20:FF:000029">
    <property type="entry name" value="N5-carboxyaminoimidazole ribonucleotide synthase"/>
    <property type="match status" value="1"/>
</dbReference>
<keyword evidence="4" id="KW-0067">ATP-binding</keyword>
<evidence type="ECO:0000256" key="4">
    <source>
        <dbReference type="ARBA" id="ARBA00022840"/>
    </source>
</evidence>
<dbReference type="Gene3D" id="3.30.1490.20">
    <property type="entry name" value="ATP-grasp fold, A domain"/>
    <property type="match status" value="1"/>
</dbReference>
<evidence type="ECO:0000313" key="7">
    <source>
        <dbReference type="EMBL" id="VAV91839.1"/>
    </source>
</evidence>
<dbReference type="GO" id="GO:0005829">
    <property type="term" value="C:cytosol"/>
    <property type="evidence" value="ECO:0007669"/>
    <property type="project" value="TreeGrafter"/>
</dbReference>
<dbReference type="InterPro" id="IPR040686">
    <property type="entry name" value="PurK_C"/>
</dbReference>